<proteinExistence type="predicted"/>
<accession>A0A1Y5I0G4</accession>
<evidence type="ECO:0000256" key="1">
    <source>
        <dbReference type="SAM" id="MobiDB-lite"/>
    </source>
</evidence>
<dbReference type="Proteomes" id="UP000195557">
    <property type="component" value="Unassembled WGS sequence"/>
</dbReference>
<feature type="compositionally biased region" description="Acidic residues" evidence="1">
    <location>
        <begin position="548"/>
        <end position="562"/>
    </location>
</feature>
<protein>
    <submittedName>
        <fullName evidence="2">Uncharacterized protein</fullName>
    </submittedName>
</protein>
<dbReference type="EMBL" id="KZ155835">
    <property type="protein sequence ID" value="OUS43049.1"/>
    <property type="molecule type" value="Genomic_DNA"/>
</dbReference>
<reference evidence="2" key="1">
    <citation type="submission" date="2017-04" db="EMBL/GenBank/DDBJ databases">
        <title>Population genomics of picophytoplankton unveils novel chromosome hypervariability.</title>
        <authorList>
            <consortium name="DOE Joint Genome Institute"/>
            <person name="Blanc-Mathieu R."/>
            <person name="Krasovec M."/>
            <person name="Hebrard M."/>
            <person name="Yau S."/>
            <person name="Desgranges E."/>
            <person name="Martin J."/>
            <person name="Schackwitz W."/>
            <person name="Kuo A."/>
            <person name="Salin G."/>
            <person name="Donnadieu C."/>
            <person name="Desdevises Y."/>
            <person name="Sanchez-Ferandin S."/>
            <person name="Moreau H."/>
            <person name="Rivals E."/>
            <person name="Grigoriev I.V."/>
            <person name="Grimsley N."/>
            <person name="Eyre-Walker A."/>
            <person name="Piganeau G."/>
        </authorList>
    </citation>
    <scope>NUCLEOTIDE SEQUENCE [LARGE SCALE GENOMIC DNA]</scope>
    <source>
        <strain evidence="2">RCC 1115</strain>
    </source>
</reference>
<feature type="region of interest" description="Disordered" evidence="1">
    <location>
        <begin position="665"/>
        <end position="687"/>
    </location>
</feature>
<name>A0A1Y5I0G4_OSTTA</name>
<gene>
    <name evidence="2" type="ORF">BE221DRAFT_176043</name>
</gene>
<feature type="region of interest" description="Disordered" evidence="1">
    <location>
        <begin position="428"/>
        <end position="562"/>
    </location>
</feature>
<organism evidence="2">
    <name type="scientific">Ostreococcus tauri</name>
    <name type="common">Marine green alga</name>
    <dbReference type="NCBI Taxonomy" id="70448"/>
    <lineage>
        <taxon>Eukaryota</taxon>
        <taxon>Viridiplantae</taxon>
        <taxon>Chlorophyta</taxon>
        <taxon>Mamiellophyceae</taxon>
        <taxon>Mamiellales</taxon>
        <taxon>Bathycoccaceae</taxon>
        <taxon>Ostreococcus</taxon>
    </lineage>
</organism>
<sequence length="888" mass="97632">MAPRGAIAGAMEAHARGKGDDAMSLVKMLHATSEKAKREYLASDRGITAVCDSLQTELKRPIEEWKDDLLGALTNLLVSFTDLGAINVDKVRDKLIGAFEALADRIAAAEGDFSSMSQSERDVFVDVVWIIDQLACCEEAKEKAEWEPLVNLAMDVVLVDQLPPLMRRETLLCLKSVTQGCVDTSTALKNALVPNGNAKRSRRMDSSTKLGSLSEIFLKCGDFSAQKHIAEILYRLVRANLLDQDVTANVFTHVSSQFKDLFKIENSTQMFKSLKTLVRHYNAAQGSAATVKSFEAEEVTMKGLRMQDNWVNFGQEMMTLHVCLEDDGGVEPVDVLYSNIRTFAMPERCVAQVGIREKPIGLAADDPFDLEDDEWIEMKFKIDDVPSVLEQLYRVGRHSTAVDICVTNFLPSKKVSTGIVDTSFDLEPIATVNPTPPATKSQKKPEVKKAPRKSRGKVVVQSDSDNKSDSGECETIVPMKPAQASRKLPKRKAKQEGLKKMSEQLNGDVEDFELAEEAEPSPSPPPLRVAPPARKLKFTPKAVSPSIDSEEETEADDDNLDQDWTYDDIPALMKMIRAKGTSKKQREELQRIVVSLKSAVPPGKSLFKTPAATLVVPKTGPRPGILKSPDAKRLKTGYYDTAPDWKNRFAPSREVKKAVTTTATTDLNFDDDDDDSGGGALTPLSNFLDMSDDVSPLLSEQKAKKKSEKPRAVSGVGNLAAMGDDMAGFQQMMHSLAERNRRIARERIESLVNEFKLESEAAARKLTQQIEQDYDSFARAASRQADERAREAKAVASKVTALTADFKSALRACYEEFNANKRAAVADATRVADELASLDAKRSADVAKFAAKSDAKRARVVADIATAARGAMKNDSVKSMLLELAREL</sequence>
<evidence type="ECO:0000313" key="2">
    <source>
        <dbReference type="EMBL" id="OUS43049.1"/>
    </source>
</evidence>
<dbReference type="AlphaFoldDB" id="A0A1Y5I0G4"/>
<feature type="compositionally biased region" description="Acidic residues" evidence="1">
    <location>
        <begin position="508"/>
        <end position="519"/>
    </location>
</feature>